<sequence length="114" mass="12331">MTASRVDCLQRIIAFRLSRGETLTLPAPGGVTITIDRFTTLPDPVPGDLAPEVAAMLGHIETARGHTFRPPTEFEVRQLAHGTCPQCTSTCGAYVDGQWAKCRRCHGQGTVILL</sequence>
<dbReference type="Proteomes" id="UP000312512">
    <property type="component" value="Unassembled WGS sequence"/>
</dbReference>
<dbReference type="RefSeq" id="WP_139632108.1">
    <property type="nucleotide sequence ID" value="NZ_CP045572.1"/>
</dbReference>
<keyword evidence="2" id="KW-1185">Reference proteome</keyword>
<reference evidence="1 2" key="1">
    <citation type="submission" date="2019-10" db="EMBL/GenBank/DDBJ databases">
        <title>Nonomuraea sp. nov., isolated from Phyllanthus amarus.</title>
        <authorList>
            <person name="Klykleung N."/>
            <person name="Tanasupawat S."/>
        </authorList>
    </citation>
    <scope>NUCLEOTIDE SEQUENCE [LARGE SCALE GENOMIC DNA]</scope>
    <source>
        <strain evidence="1 2">PA1-10</strain>
    </source>
</reference>
<gene>
    <name evidence="1" type="ORF">FH608_020215</name>
</gene>
<name>A0A5C4WET4_9ACTN</name>
<protein>
    <submittedName>
        <fullName evidence="1">Uncharacterized protein</fullName>
    </submittedName>
</protein>
<evidence type="ECO:0000313" key="1">
    <source>
        <dbReference type="EMBL" id="KAB8193553.1"/>
    </source>
</evidence>
<evidence type="ECO:0000313" key="2">
    <source>
        <dbReference type="Proteomes" id="UP000312512"/>
    </source>
</evidence>
<accession>A0A5C4WET4</accession>
<accession>A0A5P9Z355</accession>
<dbReference type="AlphaFoldDB" id="A0A5C4WET4"/>
<organism evidence="1 2">
    <name type="scientific">Nonomuraea phyllanthi</name>
    <dbReference type="NCBI Taxonomy" id="2219224"/>
    <lineage>
        <taxon>Bacteria</taxon>
        <taxon>Bacillati</taxon>
        <taxon>Actinomycetota</taxon>
        <taxon>Actinomycetes</taxon>
        <taxon>Streptosporangiales</taxon>
        <taxon>Streptosporangiaceae</taxon>
        <taxon>Nonomuraea</taxon>
    </lineage>
</organism>
<proteinExistence type="predicted"/>
<comment type="caution">
    <text evidence="1">The sequence shown here is derived from an EMBL/GenBank/DDBJ whole genome shotgun (WGS) entry which is preliminary data.</text>
</comment>
<dbReference type="EMBL" id="VDLX02000007">
    <property type="protein sequence ID" value="KAB8193553.1"/>
    <property type="molecule type" value="Genomic_DNA"/>
</dbReference>